<dbReference type="STRING" id="27342.A0A0H2RK77"/>
<keyword evidence="2 5" id="KW-0812">Transmembrane</keyword>
<feature type="transmembrane region" description="Helical" evidence="5">
    <location>
        <begin position="527"/>
        <end position="544"/>
    </location>
</feature>
<dbReference type="InParanoid" id="A0A0H2RK77"/>
<dbReference type="PANTHER" id="PTHR23501:SF58">
    <property type="entry name" value="LOW AFFINITY HEME TRANSPORTER STR3"/>
    <property type="match status" value="1"/>
</dbReference>
<dbReference type="InterPro" id="IPR036259">
    <property type="entry name" value="MFS_trans_sf"/>
</dbReference>
<feature type="transmembrane region" description="Helical" evidence="5">
    <location>
        <begin position="110"/>
        <end position="128"/>
    </location>
</feature>
<keyword evidence="7" id="KW-1185">Reference proteome</keyword>
<proteinExistence type="predicted"/>
<dbReference type="OrthoDB" id="2241241at2759"/>
<feature type="transmembrane region" description="Helical" evidence="5">
    <location>
        <begin position="200"/>
        <end position="221"/>
    </location>
</feature>
<keyword evidence="3 5" id="KW-1133">Transmembrane helix</keyword>
<feature type="transmembrane region" description="Helical" evidence="5">
    <location>
        <begin position="387"/>
        <end position="410"/>
    </location>
</feature>
<evidence type="ECO:0000256" key="2">
    <source>
        <dbReference type="ARBA" id="ARBA00022692"/>
    </source>
</evidence>
<feature type="transmembrane region" description="Helical" evidence="5">
    <location>
        <begin position="318"/>
        <end position="340"/>
    </location>
</feature>
<feature type="transmembrane region" description="Helical" evidence="5">
    <location>
        <begin position="81"/>
        <end position="98"/>
    </location>
</feature>
<keyword evidence="4 5" id="KW-0472">Membrane</keyword>
<sequence length="582" mass="63878">MDKKIDELAPSINVEDKERQAVAPTAITRIEAFRQVYNSPSKLYMFWSAFIIWTIALALTFDTSGLYLAFATSHFNQNPLLSTIGLLTSVMGAVIQPFWGKLADVSARPLSLAISLALYTLGYIVSSACKSVQALAAGQIISNVGSTGLVYLQTLIIADITSLQSRGLAYGVMSISYLPFAFVAPNIASGIGLEKWRWGYGMFCIIMPVCVAPILAVLFWADKRAIALMKANATPNSPRISRTRHFVTTVAQVDPFGLLLLGFAMSLLFSPPTLYTGAKGGWKNPSMIAMEVCGGVILLLFVIWEWKFAPHPLLPRRIFNRNFTLCFVTTIFYFLVGGLYTAYWSSWLWVVQNYSQRQWTYINESGGAALCVFSFVAGIVQRLTHRYWFMQIAGIAVSCVGCGINFYATYMGHTSTIAVVFAMILFQGGCAFALMAIQTVVQASVRHEDLAIAIALLIFVQSLVSGIGGAAAGSVWTKDLPVNLAKFAPSLNATDILDIVGDITVARVSEPRDAIIGAFEKTYRKTALLSLIFMFPMLITAFFCTEINLDTRQNAIDDGLDAEGKEENEEEKGVKGFLKRIF</sequence>
<gene>
    <name evidence="6" type="ORF">SCHPADRAFT_916583</name>
</gene>
<name>A0A0H2RK77_9AGAM</name>
<evidence type="ECO:0000256" key="5">
    <source>
        <dbReference type="SAM" id="Phobius"/>
    </source>
</evidence>
<feature type="transmembrane region" description="Helical" evidence="5">
    <location>
        <begin position="168"/>
        <end position="188"/>
    </location>
</feature>
<comment type="subcellular location">
    <subcellularLocation>
        <location evidence="1">Membrane</location>
        <topology evidence="1">Multi-pass membrane protein</topology>
    </subcellularLocation>
</comment>
<feature type="transmembrane region" description="Helical" evidence="5">
    <location>
        <begin position="288"/>
        <end position="306"/>
    </location>
</feature>
<dbReference type="AlphaFoldDB" id="A0A0H2RK77"/>
<dbReference type="Gene3D" id="1.20.1250.20">
    <property type="entry name" value="MFS general substrate transporter like domains"/>
    <property type="match status" value="2"/>
</dbReference>
<organism evidence="6 7">
    <name type="scientific">Schizopora paradoxa</name>
    <dbReference type="NCBI Taxonomy" id="27342"/>
    <lineage>
        <taxon>Eukaryota</taxon>
        <taxon>Fungi</taxon>
        <taxon>Dikarya</taxon>
        <taxon>Basidiomycota</taxon>
        <taxon>Agaricomycotina</taxon>
        <taxon>Agaricomycetes</taxon>
        <taxon>Hymenochaetales</taxon>
        <taxon>Schizoporaceae</taxon>
        <taxon>Schizopora</taxon>
    </lineage>
</organism>
<feature type="transmembrane region" description="Helical" evidence="5">
    <location>
        <begin position="416"/>
        <end position="438"/>
    </location>
</feature>
<feature type="transmembrane region" description="Helical" evidence="5">
    <location>
        <begin position="450"/>
        <end position="476"/>
    </location>
</feature>
<dbReference type="InterPro" id="IPR011701">
    <property type="entry name" value="MFS"/>
</dbReference>
<dbReference type="EMBL" id="KQ086043">
    <property type="protein sequence ID" value="KLO09863.1"/>
    <property type="molecule type" value="Genomic_DNA"/>
</dbReference>
<feature type="transmembrane region" description="Helical" evidence="5">
    <location>
        <begin position="246"/>
        <end position="268"/>
    </location>
</feature>
<evidence type="ECO:0000256" key="1">
    <source>
        <dbReference type="ARBA" id="ARBA00004141"/>
    </source>
</evidence>
<dbReference type="GO" id="GO:0005886">
    <property type="term" value="C:plasma membrane"/>
    <property type="evidence" value="ECO:0007669"/>
    <property type="project" value="TreeGrafter"/>
</dbReference>
<evidence type="ECO:0000256" key="3">
    <source>
        <dbReference type="ARBA" id="ARBA00022989"/>
    </source>
</evidence>
<evidence type="ECO:0000313" key="6">
    <source>
        <dbReference type="EMBL" id="KLO09863.1"/>
    </source>
</evidence>
<dbReference type="PANTHER" id="PTHR23501">
    <property type="entry name" value="MAJOR FACILITATOR SUPERFAMILY"/>
    <property type="match status" value="1"/>
</dbReference>
<accession>A0A0H2RK77</accession>
<reference evidence="6 7" key="1">
    <citation type="submission" date="2015-04" db="EMBL/GenBank/DDBJ databases">
        <title>Complete genome sequence of Schizopora paradoxa KUC8140, a cosmopolitan wood degrader in East Asia.</title>
        <authorList>
            <consortium name="DOE Joint Genome Institute"/>
            <person name="Min B."/>
            <person name="Park H."/>
            <person name="Jang Y."/>
            <person name="Kim J.-J."/>
            <person name="Kim K.H."/>
            <person name="Pangilinan J."/>
            <person name="Lipzen A."/>
            <person name="Riley R."/>
            <person name="Grigoriev I.V."/>
            <person name="Spatafora J.W."/>
            <person name="Choi I.-G."/>
        </authorList>
    </citation>
    <scope>NUCLEOTIDE SEQUENCE [LARGE SCALE GENOMIC DNA]</scope>
    <source>
        <strain evidence="6 7">KUC8140</strain>
    </source>
</reference>
<evidence type="ECO:0000313" key="7">
    <source>
        <dbReference type="Proteomes" id="UP000053477"/>
    </source>
</evidence>
<feature type="transmembrane region" description="Helical" evidence="5">
    <location>
        <begin position="360"/>
        <end position="380"/>
    </location>
</feature>
<dbReference type="Proteomes" id="UP000053477">
    <property type="component" value="Unassembled WGS sequence"/>
</dbReference>
<dbReference type="SUPFAM" id="SSF103473">
    <property type="entry name" value="MFS general substrate transporter"/>
    <property type="match status" value="1"/>
</dbReference>
<dbReference type="GO" id="GO:0022857">
    <property type="term" value="F:transmembrane transporter activity"/>
    <property type="evidence" value="ECO:0007669"/>
    <property type="project" value="InterPro"/>
</dbReference>
<protein>
    <submittedName>
        <fullName evidence="6">MFS general substrate transporter</fullName>
    </submittedName>
</protein>
<dbReference type="Pfam" id="PF07690">
    <property type="entry name" value="MFS_1"/>
    <property type="match status" value="1"/>
</dbReference>
<evidence type="ECO:0000256" key="4">
    <source>
        <dbReference type="ARBA" id="ARBA00023136"/>
    </source>
</evidence>
<feature type="transmembrane region" description="Helical" evidence="5">
    <location>
        <begin position="43"/>
        <end position="61"/>
    </location>
</feature>